<feature type="transmembrane region" description="Helical" evidence="1">
    <location>
        <begin position="73"/>
        <end position="94"/>
    </location>
</feature>
<dbReference type="Proteomes" id="UP000014073">
    <property type="component" value="Unassembled WGS sequence"/>
</dbReference>
<evidence type="ECO:0000256" key="1">
    <source>
        <dbReference type="SAM" id="Phobius"/>
    </source>
</evidence>
<sequence length="109" mass="12911">MAYLLSGRAMVSFFLCPVVWRGRPVRLPEYHERKQLFWADETSVSPRGIFCFILEKLLFLADETLVLSRRNFCFLLVELLFSLSGTLIFTRWIFCFYRMKRLFSPDVAA</sequence>
<reference evidence="2 3" key="1">
    <citation type="submission" date="2008-12" db="EMBL/GenBank/DDBJ databases">
        <authorList>
            <person name="Fulton L."/>
            <person name="Clifton S."/>
            <person name="Fulton B."/>
            <person name="Xu J."/>
            <person name="Minx P."/>
            <person name="Pepin K.H."/>
            <person name="Johnson M."/>
            <person name="Bhonagiri V."/>
            <person name="Nash W.E."/>
            <person name="Mardis E.R."/>
            <person name="Wilson R.K."/>
        </authorList>
    </citation>
    <scope>NUCLEOTIDE SEQUENCE [LARGE SCALE GENOMIC DNA]</scope>
    <source>
        <strain evidence="2 3">DSM 18228</strain>
    </source>
</reference>
<keyword evidence="3" id="KW-1185">Reference proteome</keyword>
<dbReference type="STRING" id="547042.BACCOPRO_00202"/>
<protein>
    <submittedName>
        <fullName evidence="2">Uncharacterized protein</fullName>
    </submittedName>
</protein>
<accession>S0F483</accession>
<gene>
    <name evidence="2" type="ORF">BACCOPRO_00202</name>
</gene>
<organism evidence="2 3">
    <name type="scientific">Phocaeicola coprophilus DSM 18228 = JCM 13818</name>
    <dbReference type="NCBI Taxonomy" id="547042"/>
    <lineage>
        <taxon>Bacteria</taxon>
        <taxon>Pseudomonadati</taxon>
        <taxon>Bacteroidota</taxon>
        <taxon>Bacteroidia</taxon>
        <taxon>Bacteroidales</taxon>
        <taxon>Bacteroidaceae</taxon>
        <taxon>Phocaeicola</taxon>
    </lineage>
</organism>
<evidence type="ECO:0000313" key="2">
    <source>
        <dbReference type="EMBL" id="EEF74734.1"/>
    </source>
</evidence>
<keyword evidence="1" id="KW-1133">Transmembrane helix</keyword>
<dbReference type="AlphaFoldDB" id="S0F483"/>
<dbReference type="EMBL" id="ACBW01000021">
    <property type="protein sequence ID" value="EEF74734.1"/>
    <property type="molecule type" value="Genomic_DNA"/>
</dbReference>
<dbReference type="HOGENOM" id="CLU_2178507_0_0_10"/>
<keyword evidence="1" id="KW-0812">Transmembrane</keyword>
<name>S0F483_9BACT</name>
<evidence type="ECO:0000313" key="3">
    <source>
        <dbReference type="Proteomes" id="UP000014073"/>
    </source>
</evidence>
<proteinExistence type="predicted"/>
<dbReference type="RefSeq" id="WP_008140008.1">
    <property type="nucleotide sequence ID" value="NZ_EQ973631.1"/>
</dbReference>
<comment type="caution">
    <text evidence="2">The sequence shown here is derived from an EMBL/GenBank/DDBJ whole genome shotgun (WGS) entry which is preliminary data.</text>
</comment>
<keyword evidence="1" id="KW-0472">Membrane</keyword>